<feature type="domain" description="Ribonucleotide reductase large subunit C-terminal" evidence="2">
    <location>
        <begin position="1"/>
        <end position="45"/>
    </location>
</feature>
<dbReference type="Pfam" id="PF02867">
    <property type="entry name" value="Ribonuc_red_lgC"/>
    <property type="match status" value="1"/>
</dbReference>
<proteinExistence type="inferred from homology"/>
<keyword evidence="4" id="KW-1185">Reference proteome</keyword>
<protein>
    <submittedName>
        <fullName evidence="3">Ribonucleoside-diphosphate reductase</fullName>
    </submittedName>
</protein>
<reference evidence="4" key="1">
    <citation type="journal article" date="2016" name="Nature">
        <title>The genome of the seagrass Zostera marina reveals angiosperm adaptation to the sea.</title>
        <authorList>
            <person name="Olsen J.L."/>
            <person name="Rouze P."/>
            <person name="Verhelst B."/>
            <person name="Lin Y.-C."/>
            <person name="Bayer T."/>
            <person name="Collen J."/>
            <person name="Dattolo E."/>
            <person name="De Paoli E."/>
            <person name="Dittami S."/>
            <person name="Maumus F."/>
            <person name="Michel G."/>
            <person name="Kersting A."/>
            <person name="Lauritano C."/>
            <person name="Lohaus R."/>
            <person name="Toepel M."/>
            <person name="Tonon T."/>
            <person name="Vanneste K."/>
            <person name="Amirebrahimi M."/>
            <person name="Brakel J."/>
            <person name="Bostroem C."/>
            <person name="Chovatia M."/>
            <person name="Grimwood J."/>
            <person name="Jenkins J.W."/>
            <person name="Jueterbock A."/>
            <person name="Mraz A."/>
            <person name="Stam W.T."/>
            <person name="Tice H."/>
            <person name="Bornberg-Bauer E."/>
            <person name="Green P.J."/>
            <person name="Pearson G.A."/>
            <person name="Procaccini G."/>
            <person name="Duarte C.M."/>
            <person name="Schmutz J."/>
            <person name="Reusch T.B.H."/>
            <person name="Van de Peer Y."/>
        </authorList>
    </citation>
    <scope>NUCLEOTIDE SEQUENCE [LARGE SCALE GENOMIC DNA]</scope>
    <source>
        <strain evidence="4">cv. Finnish</strain>
    </source>
</reference>
<comment type="caution">
    <text evidence="3">The sequence shown here is derived from an EMBL/GenBank/DDBJ whole genome shotgun (WGS) entry which is preliminary data.</text>
</comment>
<dbReference type="Proteomes" id="UP000036987">
    <property type="component" value="Unassembled WGS sequence"/>
</dbReference>
<gene>
    <name evidence="3" type="ORF">ZOSMA_434G00030</name>
</gene>
<dbReference type="InterPro" id="IPR039718">
    <property type="entry name" value="Rrm1"/>
</dbReference>
<dbReference type="InterPro" id="IPR000788">
    <property type="entry name" value="RNR_lg_C"/>
</dbReference>
<dbReference type="AlphaFoldDB" id="A0A0K9P3W8"/>
<sequence>MAIDRGCFIDQSQSLNIHMDQPKHGKLTSLHFYAWSKVLKTGMYYLRSRAAADAIKFTIDSTSIEKNIALEQDMEEKMAQVVCSLENREECLACGS</sequence>
<dbReference type="Gene3D" id="3.20.70.20">
    <property type="match status" value="1"/>
</dbReference>
<dbReference type="EMBL" id="LFYR01001291">
    <property type="protein sequence ID" value="KMZ62937.1"/>
    <property type="molecule type" value="Genomic_DNA"/>
</dbReference>
<evidence type="ECO:0000259" key="2">
    <source>
        <dbReference type="Pfam" id="PF02867"/>
    </source>
</evidence>
<dbReference type="PANTHER" id="PTHR11573:SF6">
    <property type="entry name" value="RIBONUCLEOSIDE-DIPHOSPHATE REDUCTASE LARGE SUBUNIT"/>
    <property type="match status" value="1"/>
</dbReference>
<evidence type="ECO:0000313" key="4">
    <source>
        <dbReference type="Proteomes" id="UP000036987"/>
    </source>
</evidence>
<evidence type="ECO:0000313" key="3">
    <source>
        <dbReference type="EMBL" id="KMZ62937.1"/>
    </source>
</evidence>
<dbReference type="PANTHER" id="PTHR11573">
    <property type="entry name" value="RIBONUCLEOSIDE-DIPHOSPHATE REDUCTASE LARGE CHAIN"/>
    <property type="match status" value="1"/>
</dbReference>
<dbReference type="STRING" id="29655.A0A0K9P3W8"/>
<evidence type="ECO:0000256" key="1">
    <source>
        <dbReference type="ARBA" id="ARBA00010406"/>
    </source>
</evidence>
<dbReference type="SUPFAM" id="SSF51998">
    <property type="entry name" value="PFL-like glycyl radical enzymes"/>
    <property type="match status" value="1"/>
</dbReference>
<dbReference type="OMA" id="FYAWSKV"/>
<organism evidence="3 4">
    <name type="scientific">Zostera marina</name>
    <name type="common">Eelgrass</name>
    <dbReference type="NCBI Taxonomy" id="29655"/>
    <lineage>
        <taxon>Eukaryota</taxon>
        <taxon>Viridiplantae</taxon>
        <taxon>Streptophyta</taxon>
        <taxon>Embryophyta</taxon>
        <taxon>Tracheophyta</taxon>
        <taxon>Spermatophyta</taxon>
        <taxon>Magnoliopsida</taxon>
        <taxon>Liliopsida</taxon>
        <taxon>Zosteraceae</taxon>
        <taxon>Zostera</taxon>
    </lineage>
</organism>
<accession>A0A0K9P3W8</accession>
<dbReference type="OrthoDB" id="3000483at2759"/>
<name>A0A0K9P3W8_ZOSMR</name>
<comment type="similarity">
    <text evidence="1">Belongs to the ribonucleoside diphosphate reductase large chain family.</text>
</comment>